<dbReference type="InterPro" id="IPR013783">
    <property type="entry name" value="Ig-like_fold"/>
</dbReference>
<keyword evidence="1" id="KW-0732">Signal</keyword>
<sequence>MKKFYLLLILYLILPLGAIAETFVGQPIDAAVERNGEIAVLSWKNPKDSSFAETILFRSVIPIADYFTLGAVEGLCDKIYEGQNETYTDTGLAVNLPYYYILFARDMSGNNSDAVVIEKSSTNKQDSVLEPKEEPETAKQDDVIKKTNTLVGLSSNIVNQVSLNEAEMVYNYNGIIDMQSGDESNRLALFIIIKSPHNMNEQEKRAISYFIHAGTPTTILLGTGERAGVLNSYLSAFDKLPRNLTEWQDVIKIANGRWPEERSTESEYQASNLYFQTIYERKPNMDDPKDNAAITVIAYGLRPANRNMKSEKNAIKIYQSIFEKDPIEALDWDLVRAIAYSGATR</sequence>
<feature type="chain" id="PRO_5009521384" description="Fibronectin type-III domain-containing protein" evidence="1">
    <location>
        <begin position="21"/>
        <end position="345"/>
    </location>
</feature>
<dbReference type="Gene3D" id="2.60.40.10">
    <property type="entry name" value="Immunoglobulins"/>
    <property type="match status" value="1"/>
</dbReference>
<feature type="signal peptide" evidence="1">
    <location>
        <begin position="1"/>
        <end position="20"/>
    </location>
</feature>
<evidence type="ECO:0000313" key="2">
    <source>
        <dbReference type="EMBL" id="OGF40525.1"/>
    </source>
</evidence>
<proteinExistence type="predicted"/>
<evidence type="ECO:0008006" key="4">
    <source>
        <dbReference type="Google" id="ProtNLM"/>
    </source>
</evidence>
<gene>
    <name evidence="2" type="ORF">A2531_04425</name>
</gene>
<dbReference type="EMBL" id="MFGO01000026">
    <property type="protein sequence ID" value="OGF40525.1"/>
    <property type="molecule type" value="Genomic_DNA"/>
</dbReference>
<dbReference type="AlphaFoldDB" id="A0A1F5TNH1"/>
<evidence type="ECO:0000313" key="3">
    <source>
        <dbReference type="Proteomes" id="UP000177579"/>
    </source>
</evidence>
<reference evidence="2 3" key="1">
    <citation type="journal article" date="2016" name="Nat. Commun.">
        <title>Thousands of microbial genomes shed light on interconnected biogeochemical processes in an aquifer system.</title>
        <authorList>
            <person name="Anantharaman K."/>
            <person name="Brown C.T."/>
            <person name="Hug L.A."/>
            <person name="Sharon I."/>
            <person name="Castelle C.J."/>
            <person name="Probst A.J."/>
            <person name="Thomas B.C."/>
            <person name="Singh A."/>
            <person name="Wilkins M.J."/>
            <person name="Karaoz U."/>
            <person name="Brodie E.L."/>
            <person name="Williams K.H."/>
            <person name="Hubbard S.S."/>
            <person name="Banfield J.F."/>
        </authorList>
    </citation>
    <scope>NUCLEOTIDE SEQUENCE [LARGE SCALE GENOMIC DNA]</scope>
</reference>
<accession>A0A1F5TNH1</accession>
<comment type="caution">
    <text evidence="2">The sequence shown here is derived from an EMBL/GenBank/DDBJ whole genome shotgun (WGS) entry which is preliminary data.</text>
</comment>
<protein>
    <recommendedName>
        <fullName evidence="4">Fibronectin type-III domain-containing protein</fullName>
    </recommendedName>
</protein>
<name>A0A1F5TNH1_9BACT</name>
<organism evidence="2 3">
    <name type="scientific">Candidatus Falkowbacteria bacterium RIFOXYD2_FULL_34_120</name>
    <dbReference type="NCBI Taxonomy" id="1798007"/>
    <lineage>
        <taxon>Bacteria</taxon>
        <taxon>Candidatus Falkowiibacteriota</taxon>
    </lineage>
</organism>
<evidence type="ECO:0000256" key="1">
    <source>
        <dbReference type="SAM" id="SignalP"/>
    </source>
</evidence>
<dbReference type="Proteomes" id="UP000177579">
    <property type="component" value="Unassembled WGS sequence"/>
</dbReference>